<comment type="caution">
    <text evidence="1">The sequence shown here is derived from an EMBL/GenBank/DDBJ whole genome shotgun (WGS) entry which is preliminary data.</text>
</comment>
<reference evidence="2" key="1">
    <citation type="journal article" date="2019" name="Int. J. Syst. Evol. Microbiol.">
        <title>The Global Catalogue of Microorganisms (GCM) 10K type strain sequencing project: providing services to taxonomists for standard genome sequencing and annotation.</title>
        <authorList>
            <consortium name="The Broad Institute Genomics Platform"/>
            <consortium name="The Broad Institute Genome Sequencing Center for Infectious Disease"/>
            <person name="Wu L."/>
            <person name="Ma J."/>
        </authorList>
    </citation>
    <scope>NUCLEOTIDE SEQUENCE [LARGE SCALE GENOMIC DNA]</scope>
    <source>
        <strain evidence="2">NBRC 102122</strain>
    </source>
</reference>
<name>A0ABQ5ZED2_9HYPH</name>
<proteinExistence type="predicted"/>
<dbReference type="InterPro" id="IPR035437">
    <property type="entry name" value="SNase_OB-fold_sf"/>
</dbReference>
<gene>
    <name evidence="1" type="ORF">GCM10007923_11260</name>
</gene>
<organism evidence="1 2">
    <name type="scientific">Shinella yambaruensis</name>
    <dbReference type="NCBI Taxonomy" id="415996"/>
    <lineage>
        <taxon>Bacteria</taxon>
        <taxon>Pseudomonadati</taxon>
        <taxon>Pseudomonadota</taxon>
        <taxon>Alphaproteobacteria</taxon>
        <taxon>Hyphomicrobiales</taxon>
        <taxon>Rhizobiaceae</taxon>
        <taxon>Shinella</taxon>
    </lineage>
</organism>
<accession>A0ABQ5ZED2</accession>
<dbReference type="EMBL" id="BSOP01000007">
    <property type="protein sequence ID" value="GLR49921.1"/>
    <property type="molecule type" value="Genomic_DNA"/>
</dbReference>
<protein>
    <submittedName>
        <fullName evidence="1">Uncharacterized protein</fullName>
    </submittedName>
</protein>
<dbReference type="Proteomes" id="UP001156702">
    <property type="component" value="Unassembled WGS sequence"/>
</dbReference>
<sequence length="79" mass="8753">MPEIGTPQCARGLALGQKAKMRLVLLSTGPFGMRPLPDKETDQYRSSLRILMRNGQSIGDKLVAEGLARTAEGRRRPWC</sequence>
<keyword evidence="2" id="KW-1185">Reference proteome</keyword>
<evidence type="ECO:0000313" key="1">
    <source>
        <dbReference type="EMBL" id="GLR49921.1"/>
    </source>
</evidence>
<evidence type="ECO:0000313" key="2">
    <source>
        <dbReference type="Proteomes" id="UP001156702"/>
    </source>
</evidence>
<dbReference type="SUPFAM" id="SSF50199">
    <property type="entry name" value="Staphylococcal nuclease"/>
    <property type="match status" value="1"/>
</dbReference>